<evidence type="ECO:0000313" key="2">
    <source>
        <dbReference type="EMBL" id="QQN60253.1"/>
    </source>
</evidence>
<dbReference type="EMBL" id="CP067018">
    <property type="protein sequence ID" value="QQN60253.1"/>
    <property type="molecule type" value="Genomic_DNA"/>
</dbReference>
<accession>A0A7T7ZZC0</accession>
<feature type="domain" description="Phage conserved hypothetical protein C-terminal" evidence="1">
    <location>
        <begin position="13"/>
        <end position="85"/>
    </location>
</feature>
<dbReference type="InterPro" id="IPR011741">
    <property type="entry name" value="Phg_2220_C"/>
</dbReference>
<proteinExistence type="predicted"/>
<keyword evidence="3" id="KW-1185">Reference proteome</keyword>
<dbReference type="Pfam" id="PF09524">
    <property type="entry name" value="Phg_2220_C"/>
    <property type="match status" value="1"/>
</dbReference>
<dbReference type="GeneID" id="93134097"/>
<sequence>MSAEEIITPEIEILNYFNEITGKRFKPIKSNTSPISARFKAGYTKEQMQEVIQLKTLEWKNNEVMAQHLCPTTIFRPSNFDKYVNQVETVKTNPQQYKKYYEELNKPKHNDPTSAFSKIDAMFGGKQ</sequence>
<evidence type="ECO:0000259" key="1">
    <source>
        <dbReference type="Pfam" id="PF09524"/>
    </source>
</evidence>
<dbReference type="OrthoDB" id="1258529at2"/>
<reference evidence="2 3" key="1">
    <citation type="submission" date="2020-12" db="EMBL/GenBank/DDBJ databases">
        <title>FDA dAtabase for Regulatory Grade micrObial Sequences (FDA-ARGOS): Supporting development and validation of Infectious Disease Dx tests.</title>
        <authorList>
            <person name="Kerrigan L."/>
            <person name="Long C."/>
            <person name="Tallon L."/>
            <person name="Sadzewicz L."/>
            <person name="Zhao X."/>
            <person name="Boylan J."/>
            <person name="Ott S."/>
            <person name="Bowen H."/>
            <person name="Vavikolanu K."/>
            <person name="Mehta A."/>
            <person name="Aluvathingal J."/>
            <person name="Nadendla S."/>
            <person name="Yan Y."/>
            <person name="Sichtig H."/>
        </authorList>
    </citation>
    <scope>NUCLEOTIDE SEQUENCE [LARGE SCALE GENOMIC DNA]</scope>
    <source>
        <strain evidence="2 3">FDAARGOS_1031</strain>
    </source>
</reference>
<dbReference type="RefSeq" id="WP_034866702.1">
    <property type="nucleotide sequence ID" value="NZ_CBCSDR010000020.1"/>
</dbReference>
<gene>
    <name evidence="2" type="ORF">I6H88_06645</name>
</gene>
<dbReference type="KEGG" id="egm:AYC65_14355"/>
<protein>
    <submittedName>
        <fullName evidence="2">Conserved phage C-terminal domain-containing protein</fullName>
    </submittedName>
</protein>
<dbReference type="Proteomes" id="UP000595426">
    <property type="component" value="Chromosome"/>
</dbReference>
<dbReference type="AlphaFoldDB" id="A0A7T7ZZC0"/>
<name>A0A7T7ZZC0_9FLAO</name>
<organism evidence="2 3">
    <name type="scientific">Elizabethkingia bruuniana</name>
    <dbReference type="NCBI Taxonomy" id="1756149"/>
    <lineage>
        <taxon>Bacteria</taxon>
        <taxon>Pseudomonadati</taxon>
        <taxon>Bacteroidota</taxon>
        <taxon>Flavobacteriia</taxon>
        <taxon>Flavobacteriales</taxon>
        <taxon>Weeksellaceae</taxon>
        <taxon>Elizabethkingia</taxon>
    </lineage>
</organism>
<evidence type="ECO:0000313" key="3">
    <source>
        <dbReference type="Proteomes" id="UP000595426"/>
    </source>
</evidence>